<sequence>MDRIDSKFMQPSETLGLLANIFLILDFRLAVCGEIECFMMRVGGSVYFFHLIGNIVSDQMKRGNAEGPALCR</sequence>
<name>A0A8J7W3R0_9FIRM</name>
<gene>
    <name evidence="1" type="ORF">KCX82_13060</name>
</gene>
<accession>A0A8J7W3R0</accession>
<dbReference type="EMBL" id="JAGSND010000008">
    <property type="protein sequence ID" value="MBR0598813.1"/>
    <property type="molecule type" value="Genomic_DNA"/>
</dbReference>
<evidence type="ECO:0000313" key="2">
    <source>
        <dbReference type="Proteomes" id="UP000675664"/>
    </source>
</evidence>
<reference evidence="1" key="1">
    <citation type="submission" date="2021-04" db="EMBL/GenBank/DDBJ databases">
        <title>Sinoanaerobacter chloroacetimidivorans sp. nov., an obligate anaerobic bacterium isolated from anaerobic sludge.</title>
        <authorList>
            <person name="Bao Y."/>
        </authorList>
    </citation>
    <scope>NUCLEOTIDE SEQUENCE</scope>
    <source>
        <strain evidence="1">BAD-6</strain>
    </source>
</reference>
<reference evidence="1" key="2">
    <citation type="submission" date="2021-04" db="EMBL/GenBank/DDBJ databases">
        <authorList>
            <person name="Liu J."/>
        </authorList>
    </citation>
    <scope>NUCLEOTIDE SEQUENCE</scope>
    <source>
        <strain evidence="1">BAD-6</strain>
    </source>
</reference>
<organism evidence="1 2">
    <name type="scientific">Sinanaerobacter chloroacetimidivorans</name>
    <dbReference type="NCBI Taxonomy" id="2818044"/>
    <lineage>
        <taxon>Bacteria</taxon>
        <taxon>Bacillati</taxon>
        <taxon>Bacillota</taxon>
        <taxon>Clostridia</taxon>
        <taxon>Peptostreptococcales</taxon>
        <taxon>Anaerovoracaceae</taxon>
        <taxon>Sinanaerobacter</taxon>
    </lineage>
</organism>
<proteinExistence type="predicted"/>
<dbReference type="RefSeq" id="WP_227018936.1">
    <property type="nucleotide sequence ID" value="NZ_JAGSND010000008.1"/>
</dbReference>
<evidence type="ECO:0000313" key="1">
    <source>
        <dbReference type="EMBL" id="MBR0598813.1"/>
    </source>
</evidence>
<keyword evidence="2" id="KW-1185">Reference proteome</keyword>
<protein>
    <submittedName>
        <fullName evidence="1">Uncharacterized protein</fullName>
    </submittedName>
</protein>
<comment type="caution">
    <text evidence="1">The sequence shown here is derived from an EMBL/GenBank/DDBJ whole genome shotgun (WGS) entry which is preliminary data.</text>
</comment>
<dbReference type="AlphaFoldDB" id="A0A8J7W3R0"/>
<dbReference type="Proteomes" id="UP000675664">
    <property type="component" value="Unassembled WGS sequence"/>
</dbReference>